<accession>A0A1H3L0W9</accession>
<dbReference type="InterPro" id="IPR025734">
    <property type="entry name" value="EspG"/>
</dbReference>
<evidence type="ECO:0000256" key="4">
    <source>
        <dbReference type="ARBA" id="ARBA00023186"/>
    </source>
</evidence>
<keyword evidence="3" id="KW-0963">Cytoplasm</keyword>
<comment type="similarity">
    <text evidence="2">Belongs to the EspG family.</text>
</comment>
<dbReference type="Pfam" id="PF14011">
    <property type="entry name" value="ESX-1_EspG"/>
    <property type="match status" value="1"/>
</dbReference>
<keyword evidence="4" id="KW-0143">Chaperone</keyword>
<organism evidence="5 6">
    <name type="scientific">Saccharopolyspora shandongensis</name>
    <dbReference type="NCBI Taxonomy" id="418495"/>
    <lineage>
        <taxon>Bacteria</taxon>
        <taxon>Bacillati</taxon>
        <taxon>Actinomycetota</taxon>
        <taxon>Actinomycetes</taxon>
        <taxon>Pseudonocardiales</taxon>
        <taxon>Pseudonocardiaceae</taxon>
        <taxon>Saccharopolyspora</taxon>
    </lineage>
</organism>
<evidence type="ECO:0000313" key="5">
    <source>
        <dbReference type="EMBL" id="SDY57608.1"/>
    </source>
</evidence>
<dbReference type="STRING" id="418495.SAMN05216215_102994"/>
<name>A0A1H3L0W9_9PSEU</name>
<dbReference type="EMBL" id="FNOK01000029">
    <property type="protein sequence ID" value="SDY57608.1"/>
    <property type="molecule type" value="Genomic_DNA"/>
</dbReference>
<dbReference type="RefSeq" id="WP_093270670.1">
    <property type="nucleotide sequence ID" value="NZ_FNOK01000029.1"/>
</dbReference>
<protein>
    <submittedName>
        <fullName evidence="5">EspG family protein</fullName>
    </submittedName>
</protein>
<sequence>MTTATTRTARRGATDGTIHFGQIELDLLASHVGVRFPFPLRVPSFGRIDGEREVLLATAGQTLQARGLADEDGPAGAAAELVTALREYRGTVDLVLFDGDGATAVVAMVYRSWALICEQPLDGDPASPVRIRRVLANALGDALRAMVPDLGPARALPISLPERAIGSAAELIRDVADDEAKERLLRELVRDCGGDPDVLDQLTGLLPTLTGRGQLGATRRDGAENVRAGAELSWLDGPRGRLRVNPARNGWVSINPLRSEDLRFALDELAGIARRPR</sequence>
<dbReference type="Proteomes" id="UP000199529">
    <property type="component" value="Unassembled WGS sequence"/>
</dbReference>
<evidence type="ECO:0000256" key="1">
    <source>
        <dbReference type="ARBA" id="ARBA00004496"/>
    </source>
</evidence>
<evidence type="ECO:0000256" key="3">
    <source>
        <dbReference type="ARBA" id="ARBA00022490"/>
    </source>
</evidence>
<dbReference type="OrthoDB" id="3680115at2"/>
<gene>
    <name evidence="5" type="ORF">SAMN05216215_102994</name>
</gene>
<dbReference type="AlphaFoldDB" id="A0A1H3L0W9"/>
<proteinExistence type="inferred from homology"/>
<reference evidence="6" key="1">
    <citation type="submission" date="2016-10" db="EMBL/GenBank/DDBJ databases">
        <authorList>
            <person name="Varghese N."/>
            <person name="Submissions S."/>
        </authorList>
    </citation>
    <scope>NUCLEOTIDE SEQUENCE [LARGE SCALE GENOMIC DNA]</scope>
    <source>
        <strain evidence="6">CGMCC 4.3530</strain>
    </source>
</reference>
<evidence type="ECO:0000256" key="2">
    <source>
        <dbReference type="ARBA" id="ARBA00006411"/>
    </source>
</evidence>
<keyword evidence="6" id="KW-1185">Reference proteome</keyword>
<evidence type="ECO:0000313" key="6">
    <source>
        <dbReference type="Proteomes" id="UP000199529"/>
    </source>
</evidence>
<comment type="subcellular location">
    <subcellularLocation>
        <location evidence="1">Cytoplasm</location>
    </subcellularLocation>
</comment>